<protein>
    <submittedName>
        <fullName evidence="3">4'-phosphopantetheinyl transferase superfamily protein</fullName>
    </submittedName>
</protein>
<gene>
    <name evidence="3" type="ORF">ACFFUU_03065</name>
</gene>
<comment type="caution">
    <text evidence="3">The sequence shown here is derived from an EMBL/GenBank/DDBJ whole genome shotgun (WGS) entry which is preliminary data.</text>
</comment>
<evidence type="ECO:0000313" key="4">
    <source>
        <dbReference type="Proteomes" id="UP001589576"/>
    </source>
</evidence>
<evidence type="ECO:0000259" key="2">
    <source>
        <dbReference type="Pfam" id="PF01648"/>
    </source>
</evidence>
<dbReference type="RefSeq" id="WP_290285703.1">
    <property type="nucleotide sequence ID" value="NZ_JAUFQN010000019.1"/>
</dbReference>
<dbReference type="GO" id="GO:0016740">
    <property type="term" value="F:transferase activity"/>
    <property type="evidence" value="ECO:0007669"/>
    <property type="project" value="UniProtKB-KW"/>
</dbReference>
<organism evidence="3 4">
    <name type="scientific">Flavobacterium paronense</name>
    <dbReference type="NCBI Taxonomy" id="1392775"/>
    <lineage>
        <taxon>Bacteria</taxon>
        <taxon>Pseudomonadati</taxon>
        <taxon>Bacteroidota</taxon>
        <taxon>Flavobacteriia</taxon>
        <taxon>Flavobacteriales</taxon>
        <taxon>Flavobacteriaceae</taxon>
        <taxon>Flavobacterium</taxon>
    </lineage>
</organism>
<dbReference type="Gene3D" id="3.90.470.20">
    <property type="entry name" value="4'-phosphopantetheinyl transferase domain"/>
    <property type="match status" value="1"/>
</dbReference>
<keyword evidence="1 3" id="KW-0808">Transferase</keyword>
<name>A0ABV5GBT2_9FLAO</name>
<accession>A0ABV5GBT2</accession>
<dbReference type="Proteomes" id="UP001589576">
    <property type="component" value="Unassembled WGS sequence"/>
</dbReference>
<feature type="domain" description="4'-phosphopantetheinyl transferase" evidence="2">
    <location>
        <begin position="2"/>
        <end position="81"/>
    </location>
</feature>
<dbReference type="EMBL" id="JBHMFB010000007">
    <property type="protein sequence ID" value="MFB9088574.1"/>
    <property type="molecule type" value="Genomic_DNA"/>
</dbReference>
<sequence>MIGNDIIDLALAKKESNWKRRGFLDKLFTPNEQLYILNSDDPETAVWNLWSRKEACYKIYNRQTNIRGFIPLRLECFDIESKEGIIHGIVVCYDTTYYTQTTINSEFVETNALLHPIFFYKIKTLSSSEQLIKTNELPFYYDLINKILNPASKSHHGKFERIISF</sequence>
<dbReference type="InterPro" id="IPR037143">
    <property type="entry name" value="4-PPantetheinyl_Trfase_dom_sf"/>
</dbReference>
<dbReference type="InterPro" id="IPR008278">
    <property type="entry name" value="4-PPantetheinyl_Trfase_dom"/>
</dbReference>
<reference evidence="3 4" key="1">
    <citation type="submission" date="2024-09" db="EMBL/GenBank/DDBJ databases">
        <authorList>
            <person name="Sun Q."/>
            <person name="Mori K."/>
        </authorList>
    </citation>
    <scope>NUCLEOTIDE SEQUENCE [LARGE SCALE GENOMIC DNA]</scope>
    <source>
        <strain evidence="3 4">CECT 8460</strain>
    </source>
</reference>
<dbReference type="SUPFAM" id="SSF56214">
    <property type="entry name" value="4'-phosphopantetheinyl transferase"/>
    <property type="match status" value="1"/>
</dbReference>
<keyword evidence="4" id="KW-1185">Reference proteome</keyword>
<proteinExistence type="predicted"/>
<evidence type="ECO:0000256" key="1">
    <source>
        <dbReference type="ARBA" id="ARBA00022679"/>
    </source>
</evidence>
<evidence type="ECO:0000313" key="3">
    <source>
        <dbReference type="EMBL" id="MFB9088574.1"/>
    </source>
</evidence>
<dbReference type="Pfam" id="PF01648">
    <property type="entry name" value="ACPS"/>
    <property type="match status" value="1"/>
</dbReference>